<dbReference type="AlphaFoldDB" id="A0A2K9NMU4"/>
<accession>A0A2K9NMU4</accession>
<evidence type="ECO:0000313" key="2">
    <source>
        <dbReference type="Proteomes" id="UP000235584"/>
    </source>
</evidence>
<keyword evidence="2" id="KW-1185">Reference proteome</keyword>
<dbReference type="EMBL" id="CP025704">
    <property type="protein sequence ID" value="AUN96839.1"/>
    <property type="molecule type" value="Genomic_DNA"/>
</dbReference>
<sequence length="442" mass="50232">MKLLLKSQYSIAYILWAIFFGAYLLYPGKVNPFSMTGFYLTLFFCLFFLLFNKLQFKNVLKNETTFTIPQEKLNQLNLIFLIISSIGLGLHLWDKIGLRGYNYFSCIDVRELWLADGATRKSGVSSWQSAFGHILVFFSVFPVIFSDLKEKAGKAFFSLSCIIFIIYCWTIVSRSSLLAYSIMCIASFHHFYVIGYISRKEFFKKFVTLFSLLLLFVVLTFSKKIACANIESTAEFVEGSMREHKLSFEVIGGKLGPYPVQAIDSVLNPVFKAIKNTVELPDSMFQGNNKSAYVSNAIPLYIGNGINNFTQVANKNIDHDYKFIFNPFIGITNRLLGSTVIEVSDLRRTFTQGFINYPGAVYLTFGKWGILFFPLIIGVVLRFLYIYSSGNILLIPLVSFLQSFAILAPLTNLTSNMSTPFLFFASIVVTIISFLMKIKSRR</sequence>
<dbReference type="RefSeq" id="WP_102242134.1">
    <property type="nucleotide sequence ID" value="NZ_CP025704.1"/>
</dbReference>
<dbReference type="Proteomes" id="UP000235584">
    <property type="component" value="Chromosome"/>
</dbReference>
<dbReference type="KEGG" id="bsto:C0V70_01705"/>
<protein>
    <submittedName>
        <fullName evidence="1">Uncharacterized protein</fullName>
    </submittedName>
</protein>
<evidence type="ECO:0000313" key="1">
    <source>
        <dbReference type="EMBL" id="AUN96839.1"/>
    </source>
</evidence>
<reference evidence="1 2" key="1">
    <citation type="submission" date="2018-01" db="EMBL/GenBank/DDBJ databases">
        <title>Complete genome sequence of Bacteriovorax stolpii DSM12778.</title>
        <authorList>
            <person name="Tang B."/>
            <person name="Chang J."/>
        </authorList>
    </citation>
    <scope>NUCLEOTIDE SEQUENCE [LARGE SCALE GENOMIC DNA]</scope>
    <source>
        <strain evidence="1 2">DSM 12778</strain>
    </source>
</reference>
<name>A0A2K9NMU4_BACTC</name>
<proteinExistence type="predicted"/>
<gene>
    <name evidence="1" type="ORF">C0V70_01705</name>
</gene>
<organism evidence="1 2">
    <name type="scientific">Bacteriovorax stolpii</name>
    <name type="common">Bdellovibrio stolpii</name>
    <dbReference type="NCBI Taxonomy" id="960"/>
    <lineage>
        <taxon>Bacteria</taxon>
        <taxon>Pseudomonadati</taxon>
        <taxon>Bdellovibrionota</taxon>
        <taxon>Bacteriovoracia</taxon>
        <taxon>Bacteriovoracales</taxon>
        <taxon>Bacteriovoracaceae</taxon>
        <taxon>Bacteriovorax</taxon>
    </lineage>
</organism>